<feature type="domain" description="FMN-binding" evidence="7">
    <location>
        <begin position="99"/>
        <end position="189"/>
    </location>
</feature>
<dbReference type="PANTHER" id="PTHR36118">
    <property type="entry name" value="ION-TRANSLOCATING OXIDOREDUCTASE COMPLEX SUBUNIT G"/>
    <property type="match status" value="1"/>
</dbReference>
<dbReference type="EMBL" id="JAYKOT010000003">
    <property type="protein sequence ID" value="MEB3429454.1"/>
    <property type="molecule type" value="Genomic_DNA"/>
</dbReference>
<protein>
    <recommendedName>
        <fullName evidence="6">Ion-translocating oxidoreductase complex subunit G</fullName>
        <ecNumber evidence="6">7.-.-.-</ecNumber>
    </recommendedName>
    <alternativeName>
        <fullName evidence="6">Rnf electron transport complex subunit G</fullName>
    </alternativeName>
</protein>
<keyword evidence="1 6" id="KW-0813">Transport</keyword>
<evidence type="ECO:0000256" key="5">
    <source>
        <dbReference type="ARBA" id="ARBA00022982"/>
    </source>
</evidence>
<feature type="modified residue" description="FMN phosphoryl threonine" evidence="6">
    <location>
        <position position="172"/>
    </location>
</feature>
<evidence type="ECO:0000313" key="9">
    <source>
        <dbReference type="Proteomes" id="UP001357733"/>
    </source>
</evidence>
<dbReference type="PANTHER" id="PTHR36118:SF1">
    <property type="entry name" value="ION-TRANSLOCATING OXIDOREDUCTASE COMPLEX SUBUNIT G"/>
    <property type="match status" value="1"/>
</dbReference>
<dbReference type="AlphaFoldDB" id="A0AAW9MQR0"/>
<comment type="cofactor">
    <cofactor evidence="6">
        <name>FMN</name>
        <dbReference type="ChEBI" id="CHEBI:58210"/>
    </cofactor>
</comment>
<comment type="caution">
    <text evidence="8">The sequence shown here is derived from an EMBL/GenBank/DDBJ whole genome shotgun (WGS) entry which is preliminary data.</text>
</comment>
<comment type="subcellular location">
    <subcellularLocation>
        <location evidence="6">Cell membrane</location>
        <topology evidence="6">Single-pass membrane protein</topology>
    </subcellularLocation>
</comment>
<evidence type="ECO:0000256" key="3">
    <source>
        <dbReference type="ARBA" id="ARBA00022630"/>
    </source>
</evidence>
<keyword evidence="6" id="KW-0812">Transmembrane</keyword>
<comment type="function">
    <text evidence="6">Part of a membrane-bound complex that couples electron transfer with translocation of ions across the membrane.</text>
</comment>
<reference evidence="8 9" key="1">
    <citation type="submission" date="2024-01" db="EMBL/GenBank/DDBJ databases">
        <title>Complete genome sequence of Citroniella saccharovorans strain M6.X9, isolated from human fecal sample.</title>
        <authorList>
            <person name="Cheng G."/>
            <person name="Westerholm M."/>
            <person name="Schnurer A."/>
        </authorList>
    </citation>
    <scope>NUCLEOTIDE SEQUENCE [LARGE SCALE GENOMIC DNA]</scope>
    <source>
        <strain evidence="8 9">DSM 29873</strain>
    </source>
</reference>
<evidence type="ECO:0000256" key="1">
    <source>
        <dbReference type="ARBA" id="ARBA00022448"/>
    </source>
</evidence>
<dbReference type="SMART" id="SM00900">
    <property type="entry name" value="FMN_bind"/>
    <property type="match status" value="1"/>
</dbReference>
<gene>
    <name evidence="6" type="primary">rnfG</name>
    <name evidence="8" type="ORF">VLK81_05420</name>
</gene>
<dbReference type="InterPro" id="IPR010209">
    <property type="entry name" value="Ion_transpt_RnfG/RsxG"/>
</dbReference>
<dbReference type="RefSeq" id="WP_324619643.1">
    <property type="nucleotide sequence ID" value="NZ_JAYKOT010000003.1"/>
</dbReference>
<dbReference type="GO" id="GO:0010181">
    <property type="term" value="F:FMN binding"/>
    <property type="evidence" value="ECO:0007669"/>
    <property type="project" value="InterPro"/>
</dbReference>
<proteinExistence type="inferred from homology"/>
<comment type="similarity">
    <text evidence="6">Belongs to the RnfG family.</text>
</comment>
<dbReference type="GO" id="GO:0022900">
    <property type="term" value="P:electron transport chain"/>
    <property type="evidence" value="ECO:0007669"/>
    <property type="project" value="UniProtKB-UniRule"/>
</dbReference>
<keyword evidence="4 6" id="KW-0288">FMN</keyword>
<keyword evidence="6" id="KW-1278">Translocase</keyword>
<dbReference type="NCBIfam" id="TIGR01947">
    <property type="entry name" value="rnfG"/>
    <property type="match status" value="1"/>
</dbReference>
<dbReference type="HAMAP" id="MF_00479">
    <property type="entry name" value="RsxG_RnfG"/>
    <property type="match status" value="1"/>
</dbReference>
<keyword evidence="6" id="KW-1003">Cell membrane</keyword>
<dbReference type="PIRSF" id="PIRSF006091">
    <property type="entry name" value="E_trnsport_RnfG"/>
    <property type="match status" value="1"/>
</dbReference>
<comment type="subunit">
    <text evidence="6">The complex is composed of six subunits: RnfA, RnfB, RnfC, RnfD, RnfE and RnfG.</text>
</comment>
<dbReference type="EC" id="7.-.-.-" evidence="6"/>
<dbReference type="Proteomes" id="UP001357733">
    <property type="component" value="Unassembled WGS sequence"/>
</dbReference>
<evidence type="ECO:0000256" key="6">
    <source>
        <dbReference type="HAMAP-Rule" id="MF_00479"/>
    </source>
</evidence>
<keyword evidence="5 6" id="KW-0249">Electron transport</keyword>
<keyword evidence="9" id="KW-1185">Reference proteome</keyword>
<evidence type="ECO:0000256" key="4">
    <source>
        <dbReference type="ARBA" id="ARBA00022643"/>
    </source>
</evidence>
<organism evidence="8 9">
    <name type="scientific">Citroniella saccharovorans</name>
    <dbReference type="NCBI Taxonomy" id="2053367"/>
    <lineage>
        <taxon>Bacteria</taxon>
        <taxon>Bacillati</taxon>
        <taxon>Bacillota</taxon>
        <taxon>Tissierellia</taxon>
        <taxon>Tissierellales</taxon>
        <taxon>Peptoniphilaceae</taxon>
        <taxon>Citroniella</taxon>
    </lineage>
</organism>
<dbReference type="Pfam" id="PF04205">
    <property type="entry name" value="FMN_bind"/>
    <property type="match status" value="1"/>
</dbReference>
<keyword evidence="3 6" id="KW-0285">Flavoprotein</keyword>
<sequence>MKEMKTLALRLFIITAFAAFILSLVNNFTSPVIADRRAKELEESLRLAYSDADEIVKDDESEVSSLLEKTENSAVKEVFKCSKNGETTGYVYRVVSKRGYGGSIEFIVGIENSGETTGFKVLSSQETPGFGKKAEEEAFEEGVKENNVNSGELVAAENPSTDTDIQGISGATISTNCILRGLNAAANVHKGLVK</sequence>
<name>A0AAW9MQR0_9FIRM</name>
<dbReference type="GO" id="GO:0005886">
    <property type="term" value="C:plasma membrane"/>
    <property type="evidence" value="ECO:0007669"/>
    <property type="project" value="UniProtKB-SubCell"/>
</dbReference>
<keyword evidence="6" id="KW-1133">Transmembrane helix</keyword>
<evidence type="ECO:0000313" key="8">
    <source>
        <dbReference type="EMBL" id="MEB3429454.1"/>
    </source>
</evidence>
<accession>A0AAW9MQR0</accession>
<evidence type="ECO:0000259" key="7">
    <source>
        <dbReference type="SMART" id="SM00900"/>
    </source>
</evidence>
<keyword evidence="2 6" id="KW-0597">Phosphoprotein</keyword>
<keyword evidence="6" id="KW-0472">Membrane</keyword>
<dbReference type="InterPro" id="IPR007329">
    <property type="entry name" value="FMN-bd"/>
</dbReference>
<evidence type="ECO:0000256" key="2">
    <source>
        <dbReference type="ARBA" id="ARBA00022553"/>
    </source>
</evidence>
<dbReference type="GO" id="GO:0009055">
    <property type="term" value="F:electron transfer activity"/>
    <property type="evidence" value="ECO:0007669"/>
    <property type="project" value="InterPro"/>
</dbReference>